<keyword evidence="5 7" id="KW-1133">Transmembrane helix</keyword>
<keyword evidence="3" id="KW-1003">Cell membrane</keyword>
<evidence type="ECO:0000256" key="2">
    <source>
        <dbReference type="ARBA" id="ARBA00022448"/>
    </source>
</evidence>
<evidence type="ECO:0000256" key="5">
    <source>
        <dbReference type="ARBA" id="ARBA00022989"/>
    </source>
</evidence>
<comment type="subcellular location">
    <subcellularLocation>
        <location evidence="1 7">Cell membrane</location>
        <topology evidence="1 7">Multi-pass membrane protein</topology>
    </subcellularLocation>
</comment>
<dbReference type="InterPro" id="IPR050809">
    <property type="entry name" value="UgpAE/MalFG_permease"/>
</dbReference>
<feature type="transmembrane region" description="Helical" evidence="7">
    <location>
        <begin position="21"/>
        <end position="40"/>
    </location>
</feature>
<feature type="transmembrane region" description="Helical" evidence="7">
    <location>
        <begin position="278"/>
        <end position="300"/>
    </location>
</feature>
<dbReference type="GO" id="GO:0005886">
    <property type="term" value="C:plasma membrane"/>
    <property type="evidence" value="ECO:0007669"/>
    <property type="project" value="UniProtKB-SubCell"/>
</dbReference>
<proteinExistence type="inferred from homology"/>
<comment type="caution">
    <text evidence="9">The sequence shown here is derived from an EMBL/GenBank/DDBJ whole genome shotgun (WGS) entry which is preliminary data.</text>
</comment>
<feature type="transmembrane region" description="Helical" evidence="7">
    <location>
        <begin position="85"/>
        <end position="105"/>
    </location>
</feature>
<protein>
    <submittedName>
        <fullName evidence="9">ABC transporter permease subunit</fullName>
    </submittedName>
</protein>
<evidence type="ECO:0000313" key="9">
    <source>
        <dbReference type="EMBL" id="MCC2222411.1"/>
    </source>
</evidence>
<dbReference type="Gene3D" id="1.10.3720.10">
    <property type="entry name" value="MetI-like"/>
    <property type="match status" value="1"/>
</dbReference>
<keyword evidence="4 7" id="KW-0812">Transmembrane</keyword>
<evidence type="ECO:0000256" key="4">
    <source>
        <dbReference type="ARBA" id="ARBA00022692"/>
    </source>
</evidence>
<comment type="similarity">
    <text evidence="7">Belongs to the binding-protein-dependent transport system permease family.</text>
</comment>
<evidence type="ECO:0000256" key="7">
    <source>
        <dbReference type="RuleBase" id="RU363032"/>
    </source>
</evidence>
<dbReference type="PROSITE" id="PS50928">
    <property type="entry name" value="ABC_TM1"/>
    <property type="match status" value="1"/>
</dbReference>
<keyword evidence="6 7" id="KW-0472">Membrane</keyword>
<evidence type="ECO:0000313" key="10">
    <source>
        <dbReference type="Proteomes" id="UP001198200"/>
    </source>
</evidence>
<keyword evidence="10" id="KW-1185">Reference proteome</keyword>
<dbReference type="InterPro" id="IPR035906">
    <property type="entry name" value="MetI-like_sf"/>
</dbReference>
<gene>
    <name evidence="9" type="ORF">LKD48_12345</name>
</gene>
<evidence type="ECO:0000256" key="6">
    <source>
        <dbReference type="ARBA" id="ARBA00023136"/>
    </source>
</evidence>
<reference evidence="9 10" key="1">
    <citation type="submission" date="2021-10" db="EMBL/GenBank/DDBJ databases">
        <title>Anaerobic single-cell dispensing facilitates the cultivation of human gut bacteria.</title>
        <authorList>
            <person name="Afrizal A."/>
        </authorList>
    </citation>
    <scope>NUCLEOTIDE SEQUENCE [LARGE SCALE GENOMIC DNA]</scope>
    <source>
        <strain evidence="9 10">CLA-AA-H224</strain>
    </source>
</reference>
<dbReference type="InterPro" id="IPR000515">
    <property type="entry name" value="MetI-like"/>
</dbReference>
<accession>A0AAE3E734</accession>
<feature type="transmembrane region" description="Helical" evidence="7">
    <location>
        <begin position="126"/>
        <end position="142"/>
    </location>
</feature>
<evidence type="ECO:0000256" key="3">
    <source>
        <dbReference type="ARBA" id="ARBA00022475"/>
    </source>
</evidence>
<dbReference type="RefSeq" id="WP_082868441.1">
    <property type="nucleotide sequence ID" value="NZ_JAJEQN010000034.1"/>
</dbReference>
<dbReference type="PANTHER" id="PTHR43227">
    <property type="entry name" value="BLL4140 PROTEIN"/>
    <property type="match status" value="1"/>
</dbReference>
<dbReference type="CDD" id="cd06261">
    <property type="entry name" value="TM_PBP2"/>
    <property type="match status" value="1"/>
</dbReference>
<dbReference type="Pfam" id="PF00528">
    <property type="entry name" value="BPD_transp_1"/>
    <property type="match status" value="1"/>
</dbReference>
<dbReference type="SUPFAM" id="SSF161098">
    <property type="entry name" value="MetI-like"/>
    <property type="match status" value="1"/>
</dbReference>
<name>A0AAE3E734_9FIRM</name>
<organism evidence="9 10">
    <name type="scientific">Anthropogastromicrobium aceti</name>
    <dbReference type="NCBI Taxonomy" id="2981768"/>
    <lineage>
        <taxon>Bacteria</taxon>
        <taxon>Bacillati</taxon>
        <taxon>Bacillota</taxon>
        <taxon>Clostridia</taxon>
        <taxon>Lachnospirales</taxon>
        <taxon>Lachnospiraceae</taxon>
        <taxon>Anthropogastromicrobium</taxon>
    </lineage>
</organism>
<evidence type="ECO:0000256" key="1">
    <source>
        <dbReference type="ARBA" id="ARBA00004651"/>
    </source>
</evidence>
<feature type="transmembrane region" description="Helical" evidence="7">
    <location>
        <begin position="216"/>
        <end position="236"/>
    </location>
</feature>
<evidence type="ECO:0000259" key="8">
    <source>
        <dbReference type="PROSITE" id="PS50928"/>
    </source>
</evidence>
<sequence>MDMKHSRKSGLTGRQKKQIRLVLLLLPFMIMIGIFSYAPLFGWSYAFVEFTPGVSIFKSQFVGLKYFKKIFENSKDFVTVMRNTLSISFLNICCSVLPAIFAIAISQLKNKRYAKLVQTGTSIPNFISWVLVYSIVFMLLSSEDSALNIILMGLGIIKKPLNVLTNEKHAWATQVAIGVWKSLGYNAIIYLSAITSIDQELYQAAEVDGANTWQKIIHVTVPGLLSTFFVLLLLAISNMMSNGFEQFWLLGNGMTWDKLEVFDTYVYRMGIKNMEYSLATAMGIFKSIVSIILLTFANWASKKLRGDSIF</sequence>
<dbReference type="GO" id="GO:0055085">
    <property type="term" value="P:transmembrane transport"/>
    <property type="evidence" value="ECO:0007669"/>
    <property type="project" value="InterPro"/>
</dbReference>
<keyword evidence="2 7" id="KW-0813">Transport</keyword>
<dbReference type="PANTHER" id="PTHR43227:SF11">
    <property type="entry name" value="BLL4140 PROTEIN"/>
    <property type="match status" value="1"/>
</dbReference>
<feature type="domain" description="ABC transmembrane type-1" evidence="8">
    <location>
        <begin position="81"/>
        <end position="297"/>
    </location>
</feature>
<dbReference type="EMBL" id="JAJEQN010000034">
    <property type="protein sequence ID" value="MCC2222411.1"/>
    <property type="molecule type" value="Genomic_DNA"/>
</dbReference>
<dbReference type="Proteomes" id="UP001198200">
    <property type="component" value="Unassembled WGS sequence"/>
</dbReference>
<dbReference type="AlphaFoldDB" id="A0AAE3E734"/>